<dbReference type="GO" id="GO:0030983">
    <property type="term" value="F:mismatched DNA binding"/>
    <property type="evidence" value="ECO:0007669"/>
    <property type="project" value="TreeGrafter"/>
</dbReference>
<feature type="short sequence motif" description="Histidine triad motif" evidence="8">
    <location>
        <begin position="145"/>
        <end position="149"/>
    </location>
</feature>
<accession>A0AAD5LLT5</accession>
<evidence type="ECO:0000256" key="8">
    <source>
        <dbReference type="PROSITE-ProRule" id="PRU00464"/>
    </source>
</evidence>
<evidence type="ECO:0000313" key="12">
    <source>
        <dbReference type="Proteomes" id="UP000820818"/>
    </source>
</evidence>
<dbReference type="GO" id="GO:0046872">
    <property type="term" value="F:metal ion binding"/>
    <property type="evidence" value="ECO:0007669"/>
    <property type="project" value="UniProtKB-KW"/>
</dbReference>
<dbReference type="EMBL" id="WJBH02000001">
    <property type="protein sequence ID" value="KAI9564425.1"/>
    <property type="molecule type" value="Genomic_DNA"/>
</dbReference>
<dbReference type="Pfam" id="PF16278">
    <property type="entry name" value="zf-C2HE"/>
    <property type="match status" value="1"/>
</dbReference>
<gene>
    <name evidence="11" type="ORF">GHT06_008164</name>
</gene>
<keyword evidence="3" id="KW-0227">DNA damage</keyword>
<dbReference type="GO" id="GO:0000012">
    <property type="term" value="P:single strand break repair"/>
    <property type="evidence" value="ECO:0007669"/>
    <property type="project" value="TreeGrafter"/>
</dbReference>
<dbReference type="InterPro" id="IPR036265">
    <property type="entry name" value="HIT-like_sf"/>
</dbReference>
<evidence type="ECO:0000256" key="9">
    <source>
        <dbReference type="SAM" id="MobiDB-lite"/>
    </source>
</evidence>
<evidence type="ECO:0000256" key="3">
    <source>
        <dbReference type="ARBA" id="ARBA00022763"/>
    </source>
</evidence>
<comment type="subcellular location">
    <subcellularLocation>
        <location evidence="1">Nucleus</location>
    </subcellularLocation>
</comment>
<proteinExistence type="predicted"/>
<organism evidence="11 12">
    <name type="scientific">Daphnia sinensis</name>
    <dbReference type="NCBI Taxonomy" id="1820382"/>
    <lineage>
        <taxon>Eukaryota</taxon>
        <taxon>Metazoa</taxon>
        <taxon>Ecdysozoa</taxon>
        <taxon>Arthropoda</taxon>
        <taxon>Crustacea</taxon>
        <taxon>Branchiopoda</taxon>
        <taxon>Diplostraca</taxon>
        <taxon>Cladocera</taxon>
        <taxon>Anomopoda</taxon>
        <taxon>Daphniidae</taxon>
        <taxon>Daphnia</taxon>
        <taxon>Daphnia similis group</taxon>
    </lineage>
</organism>
<dbReference type="PANTHER" id="PTHR12486">
    <property type="entry name" value="APRATAXIN-RELATED"/>
    <property type="match status" value="1"/>
</dbReference>
<evidence type="ECO:0000313" key="11">
    <source>
        <dbReference type="EMBL" id="KAI9564425.1"/>
    </source>
</evidence>
<dbReference type="PROSITE" id="PS51084">
    <property type="entry name" value="HIT_2"/>
    <property type="match status" value="1"/>
</dbReference>
<sequence length="237" mass="27151">MFFMKLHDCYVSANAFKRLMEASKIIGENSPSPKRAKNNVAKEGSSKDTTKKHYWKSGLSQAITDAENIIQSSDTVVIIKDKYPKAKFHYLVIPKQVQLNSARELTRSHINLLKEMQEKAEGLVKDCHPKTMFKIGFHAKPSMDHLHLHVVSTDFVSTCLKTKKHWNSFNTEHFLDLPELISKLEEKGNLDGYYPTDKDIELYLKKPLKCNQCSFEAKTMPSLKEHLNAHAQSNSKM</sequence>
<dbReference type="AlphaFoldDB" id="A0AAD5LLT5"/>
<keyword evidence="5" id="KW-0238">DNA-binding</keyword>
<protein>
    <recommendedName>
        <fullName evidence="10">HIT domain-containing protein</fullName>
    </recommendedName>
</protein>
<dbReference type="GO" id="GO:0003697">
    <property type="term" value="F:single-stranded DNA binding"/>
    <property type="evidence" value="ECO:0007669"/>
    <property type="project" value="TreeGrafter"/>
</dbReference>
<dbReference type="GO" id="GO:0033699">
    <property type="term" value="F:DNA 5'-adenosine monophosphate hydrolase activity"/>
    <property type="evidence" value="ECO:0007669"/>
    <property type="project" value="TreeGrafter"/>
</dbReference>
<evidence type="ECO:0000256" key="6">
    <source>
        <dbReference type="ARBA" id="ARBA00023204"/>
    </source>
</evidence>
<evidence type="ECO:0000256" key="2">
    <source>
        <dbReference type="ARBA" id="ARBA00022723"/>
    </source>
</evidence>
<dbReference type="Proteomes" id="UP000820818">
    <property type="component" value="Linkage Group LG1"/>
</dbReference>
<evidence type="ECO:0000256" key="7">
    <source>
        <dbReference type="ARBA" id="ARBA00023242"/>
    </source>
</evidence>
<dbReference type="InterPro" id="IPR011146">
    <property type="entry name" value="HIT-like"/>
</dbReference>
<dbReference type="FunFam" id="3.30.428.10:FF:000004">
    <property type="entry name" value="aprataxin isoform X2"/>
    <property type="match status" value="1"/>
</dbReference>
<keyword evidence="2" id="KW-0479">Metal-binding</keyword>
<keyword evidence="6" id="KW-0234">DNA repair</keyword>
<feature type="region of interest" description="Disordered" evidence="9">
    <location>
        <begin position="28"/>
        <end position="51"/>
    </location>
</feature>
<dbReference type="Pfam" id="PF11969">
    <property type="entry name" value="DcpS_C"/>
    <property type="match status" value="1"/>
</dbReference>
<reference evidence="11 12" key="1">
    <citation type="submission" date="2022-05" db="EMBL/GenBank/DDBJ databases">
        <title>A multi-omics perspective on studying reproductive biology in Daphnia sinensis.</title>
        <authorList>
            <person name="Jia J."/>
        </authorList>
    </citation>
    <scope>NUCLEOTIDE SEQUENCE [LARGE SCALE GENOMIC DNA]</scope>
    <source>
        <strain evidence="11 12">WSL</strain>
    </source>
</reference>
<evidence type="ECO:0000256" key="5">
    <source>
        <dbReference type="ARBA" id="ARBA00023125"/>
    </source>
</evidence>
<dbReference type="GO" id="GO:1990165">
    <property type="term" value="F:single-strand break-containing DNA binding"/>
    <property type="evidence" value="ECO:0007669"/>
    <property type="project" value="TreeGrafter"/>
</dbReference>
<evidence type="ECO:0000256" key="1">
    <source>
        <dbReference type="ARBA" id="ARBA00004123"/>
    </source>
</evidence>
<feature type="domain" description="HIT" evidence="10">
    <location>
        <begin position="57"/>
        <end position="160"/>
    </location>
</feature>
<keyword evidence="12" id="KW-1185">Reference proteome</keyword>
<dbReference type="Gene3D" id="3.30.428.10">
    <property type="entry name" value="HIT-like"/>
    <property type="match status" value="1"/>
</dbReference>
<dbReference type="InterPro" id="IPR032566">
    <property type="entry name" value="Znf-C2HE"/>
</dbReference>
<keyword evidence="7" id="KW-0539">Nucleus</keyword>
<dbReference type="PANTHER" id="PTHR12486:SF4">
    <property type="entry name" value="APRATAXIN"/>
    <property type="match status" value="1"/>
</dbReference>
<evidence type="ECO:0000259" key="10">
    <source>
        <dbReference type="PROSITE" id="PS51084"/>
    </source>
</evidence>
<name>A0AAD5LLT5_9CRUS</name>
<comment type="caution">
    <text evidence="11">The sequence shown here is derived from an EMBL/GenBank/DDBJ whole genome shotgun (WGS) entry which is preliminary data.</text>
</comment>
<dbReference type="SUPFAM" id="SSF54197">
    <property type="entry name" value="HIT-like"/>
    <property type="match status" value="1"/>
</dbReference>
<dbReference type="GO" id="GO:0003725">
    <property type="term" value="F:double-stranded RNA binding"/>
    <property type="evidence" value="ECO:0007669"/>
    <property type="project" value="TreeGrafter"/>
</dbReference>
<evidence type="ECO:0000256" key="4">
    <source>
        <dbReference type="ARBA" id="ARBA00022833"/>
    </source>
</evidence>
<keyword evidence="4" id="KW-0862">Zinc</keyword>
<dbReference type="GO" id="GO:0005634">
    <property type="term" value="C:nucleus"/>
    <property type="evidence" value="ECO:0007669"/>
    <property type="project" value="UniProtKB-SubCell"/>
</dbReference>